<proteinExistence type="predicted"/>
<feature type="chain" id="PRO_5009521778" description="TPM domain-containing protein" evidence="2">
    <location>
        <begin position="26"/>
        <end position="204"/>
    </location>
</feature>
<organism evidence="4 5">
    <name type="scientific">Fraserbacteria sp. (strain RBG_16_55_9)</name>
    <dbReference type="NCBI Taxonomy" id="1817864"/>
    <lineage>
        <taxon>Bacteria</taxon>
        <taxon>Candidatus Fraseribacteriota</taxon>
    </lineage>
</organism>
<feature type="transmembrane region" description="Helical" evidence="1">
    <location>
        <begin position="181"/>
        <end position="202"/>
    </location>
</feature>
<dbReference type="PANTHER" id="PTHR30373">
    <property type="entry name" value="UPF0603 PROTEIN YGCG"/>
    <property type="match status" value="1"/>
</dbReference>
<dbReference type="STRING" id="1817864.A2Z21_09100"/>
<feature type="domain" description="TPM" evidence="3">
    <location>
        <begin position="38"/>
        <end position="162"/>
    </location>
</feature>
<evidence type="ECO:0000313" key="4">
    <source>
        <dbReference type="EMBL" id="OGF54794.1"/>
    </source>
</evidence>
<dbReference type="Proteomes" id="UP000179157">
    <property type="component" value="Unassembled WGS sequence"/>
</dbReference>
<dbReference type="EMBL" id="MFGX01000072">
    <property type="protein sequence ID" value="OGF54794.1"/>
    <property type="molecule type" value="Genomic_DNA"/>
</dbReference>
<sequence>MQRKHMLLYVIAIATVLASVGAAYAQEESPLPSRLNFVSDYAQILDDQAEGEMNQLLDQVRKEMGVEIEVLTVLTANPLSINEYGRKISEAWKLGEDDPKRKTLLFLVSVRDGLYRLVTNKGLESVITDEQLQKISSNVIQPEFERAQYARGIASGISQIIQVLSKGGNQMPGQGFLGENALVILIGLAVVVAVMLIVFVLLKL</sequence>
<name>A0A1F5UUF1_FRAXR</name>
<gene>
    <name evidence="4" type="ORF">A2Z21_09100</name>
</gene>
<comment type="caution">
    <text evidence="4">The sequence shown here is derived from an EMBL/GenBank/DDBJ whole genome shotgun (WGS) entry which is preliminary data.</text>
</comment>
<keyword evidence="1" id="KW-0472">Membrane</keyword>
<evidence type="ECO:0000256" key="2">
    <source>
        <dbReference type="SAM" id="SignalP"/>
    </source>
</evidence>
<reference evidence="4 5" key="1">
    <citation type="journal article" date="2016" name="Nat. Commun.">
        <title>Thousands of microbial genomes shed light on interconnected biogeochemical processes in an aquifer system.</title>
        <authorList>
            <person name="Anantharaman K."/>
            <person name="Brown C.T."/>
            <person name="Hug L.A."/>
            <person name="Sharon I."/>
            <person name="Castelle C.J."/>
            <person name="Probst A.J."/>
            <person name="Thomas B.C."/>
            <person name="Singh A."/>
            <person name="Wilkins M.J."/>
            <person name="Karaoz U."/>
            <person name="Brodie E.L."/>
            <person name="Williams K.H."/>
            <person name="Hubbard S.S."/>
            <person name="Banfield J.F."/>
        </authorList>
    </citation>
    <scope>NUCLEOTIDE SEQUENCE [LARGE SCALE GENOMIC DNA]</scope>
    <source>
        <strain evidence="5">RBG_16_55_9</strain>
    </source>
</reference>
<keyword evidence="2" id="KW-0732">Signal</keyword>
<keyword evidence="1" id="KW-1133">Transmembrane helix</keyword>
<dbReference type="InterPro" id="IPR007621">
    <property type="entry name" value="TPM_dom"/>
</dbReference>
<dbReference type="Gene3D" id="3.10.310.50">
    <property type="match status" value="1"/>
</dbReference>
<dbReference type="AlphaFoldDB" id="A0A1F5UUF1"/>
<keyword evidence="1" id="KW-0812">Transmembrane</keyword>
<evidence type="ECO:0000259" key="3">
    <source>
        <dbReference type="Pfam" id="PF04536"/>
    </source>
</evidence>
<dbReference type="PANTHER" id="PTHR30373:SF2">
    <property type="entry name" value="UPF0603 PROTEIN YGCG"/>
    <property type="match status" value="1"/>
</dbReference>
<dbReference type="Pfam" id="PF04536">
    <property type="entry name" value="TPM_phosphatase"/>
    <property type="match status" value="1"/>
</dbReference>
<accession>A0A1F5UUF1</accession>
<protein>
    <recommendedName>
        <fullName evidence="3">TPM domain-containing protein</fullName>
    </recommendedName>
</protein>
<feature type="signal peptide" evidence="2">
    <location>
        <begin position="1"/>
        <end position="25"/>
    </location>
</feature>
<evidence type="ECO:0000313" key="5">
    <source>
        <dbReference type="Proteomes" id="UP000179157"/>
    </source>
</evidence>
<evidence type="ECO:0000256" key="1">
    <source>
        <dbReference type="SAM" id="Phobius"/>
    </source>
</evidence>